<keyword evidence="4" id="KW-1185">Reference proteome</keyword>
<dbReference type="PANTHER" id="PTHR43784">
    <property type="entry name" value="GDSL-LIKE LIPASE/ACYLHYDROLASE, PUTATIVE (AFU_ORTHOLOGUE AFUA_2G00820)-RELATED"/>
    <property type="match status" value="1"/>
</dbReference>
<dbReference type="Gene3D" id="3.40.50.1110">
    <property type="entry name" value="SGNH hydrolase"/>
    <property type="match status" value="1"/>
</dbReference>
<evidence type="ECO:0000259" key="2">
    <source>
        <dbReference type="Pfam" id="PF13472"/>
    </source>
</evidence>
<dbReference type="Proteomes" id="UP000572680">
    <property type="component" value="Unassembled WGS sequence"/>
</dbReference>
<dbReference type="InterPro" id="IPR053140">
    <property type="entry name" value="GDSL_Rv0518-like"/>
</dbReference>
<dbReference type="AlphaFoldDB" id="A0A7W3LLT4"/>
<feature type="chain" id="PRO_5030826051" evidence="1">
    <location>
        <begin position="24"/>
        <end position="426"/>
    </location>
</feature>
<gene>
    <name evidence="3" type="ORF">HNR61_002015</name>
</gene>
<dbReference type="EMBL" id="JACJIA010000002">
    <property type="protein sequence ID" value="MBA8950402.1"/>
    <property type="molecule type" value="Genomic_DNA"/>
</dbReference>
<dbReference type="CDD" id="cd01830">
    <property type="entry name" value="XynE_like"/>
    <property type="match status" value="1"/>
</dbReference>
<accession>A0A7W3LLT4</accession>
<dbReference type="PANTHER" id="PTHR43784:SF2">
    <property type="entry name" value="GDSL-LIKE LIPASE_ACYLHYDROLASE, PUTATIVE (AFU_ORTHOLOGUE AFUA_2G00820)-RELATED"/>
    <property type="match status" value="1"/>
</dbReference>
<protein>
    <submittedName>
        <fullName evidence="3">Lysophospholipase L1-like esterase</fullName>
    </submittedName>
</protein>
<dbReference type="InterPro" id="IPR036514">
    <property type="entry name" value="SGNH_hydro_sf"/>
</dbReference>
<evidence type="ECO:0000256" key="1">
    <source>
        <dbReference type="SAM" id="SignalP"/>
    </source>
</evidence>
<dbReference type="Pfam" id="PF13472">
    <property type="entry name" value="Lipase_GDSL_2"/>
    <property type="match status" value="1"/>
</dbReference>
<feature type="signal peptide" evidence="1">
    <location>
        <begin position="1"/>
        <end position="23"/>
    </location>
</feature>
<organism evidence="3 4">
    <name type="scientific">Actinomadura namibiensis</name>
    <dbReference type="NCBI Taxonomy" id="182080"/>
    <lineage>
        <taxon>Bacteria</taxon>
        <taxon>Bacillati</taxon>
        <taxon>Actinomycetota</taxon>
        <taxon>Actinomycetes</taxon>
        <taxon>Streptosporangiales</taxon>
        <taxon>Thermomonosporaceae</taxon>
        <taxon>Actinomadura</taxon>
    </lineage>
</organism>
<evidence type="ECO:0000313" key="4">
    <source>
        <dbReference type="Proteomes" id="UP000572680"/>
    </source>
</evidence>
<proteinExistence type="predicted"/>
<dbReference type="RefSeq" id="WP_182842828.1">
    <property type="nucleotide sequence ID" value="NZ_BAAALP010000002.1"/>
</dbReference>
<feature type="domain" description="SGNH hydrolase-type esterase" evidence="2">
    <location>
        <begin position="220"/>
        <end position="415"/>
    </location>
</feature>
<dbReference type="SUPFAM" id="SSF52266">
    <property type="entry name" value="SGNH hydrolase"/>
    <property type="match status" value="1"/>
</dbReference>
<comment type="caution">
    <text evidence="3">The sequence shown here is derived from an EMBL/GenBank/DDBJ whole genome shotgun (WGS) entry which is preliminary data.</text>
</comment>
<dbReference type="InterPro" id="IPR013830">
    <property type="entry name" value="SGNH_hydro"/>
</dbReference>
<evidence type="ECO:0000313" key="3">
    <source>
        <dbReference type="EMBL" id="MBA8950402.1"/>
    </source>
</evidence>
<keyword evidence="1" id="KW-0732">Signal</keyword>
<sequence>MRKLMAATVGFALVAATPGIALAARERAERTERGTQAARQWTAAWAAAPQRPSVGFEPNWSEQGFSGQTVRQVMRITAGGSAVRVRLSNRYGASPLKVAAMTVAKAGRGPAVRPGSLRHLTFGRSRSVVVPVGGQVVSDGAELKVAPLESLTVTMYLPETTGPATAHLQGYATAYRAQGDRTADAGGAFPTGAEKVTHSRYYLSGIDVAGGAARRDTVVAFGDSITDGFGAGNDTDARYPDALAERLAKAGRPRPVLNAGIGGNMILSDSAWFGDRGLDRFRRDALADPRVGTVVVLHGLNDIGFSEVDLPTYKPNPDRSLAELVAGHRALIRQARARGVKVIGATLLPMKGAEYHTPRSAEKIRRLNHWIRTSGEYDAVADFNRAVADPRDPERLRAAFDSGDHKHPNAAGYRAMADAVDLAEIS</sequence>
<name>A0A7W3LLT4_ACTNM</name>
<reference evidence="3 4" key="1">
    <citation type="submission" date="2020-08" db="EMBL/GenBank/DDBJ databases">
        <title>Genomic Encyclopedia of Type Strains, Phase IV (KMG-IV): sequencing the most valuable type-strain genomes for metagenomic binning, comparative biology and taxonomic classification.</title>
        <authorList>
            <person name="Goeker M."/>
        </authorList>
    </citation>
    <scope>NUCLEOTIDE SEQUENCE [LARGE SCALE GENOMIC DNA]</scope>
    <source>
        <strain evidence="3 4">DSM 44197</strain>
    </source>
</reference>